<evidence type="ECO:0000313" key="14">
    <source>
        <dbReference type="EMBL" id="RCK22166.1"/>
    </source>
</evidence>
<dbReference type="InterPro" id="IPR004821">
    <property type="entry name" value="Cyt_trans-like"/>
</dbReference>
<keyword evidence="7 13" id="KW-0436">Ligase</keyword>
<sequence length="293" mass="31578">MSLTTVHTVADLRATVADWRAKGLRVALVPTMGALHDGHVSLTHLAREHADRVIVSIFVNPTQFAPNEDFGAYPRTLPADQKLLDGAGVELCFAPSVDEMYPDGFATKVSVDGAMTDVLCGAARPGHFDGVAQVVTKLLLQALPDCAIFGQKDYQQLMVIRRFTEDLNIPVEIIGAKILREEDGLAMSSRNRYLTPDERAIAPTLNNVLAEITAKAAQGAELGPLLAKGREDILKAGFDPIDYLEVRDAATLELISDTVQKSARIFVAARLGKARLIDNHAIEPAIAKSMTGG</sequence>
<dbReference type="SUPFAM" id="SSF52374">
    <property type="entry name" value="Nucleotidylyl transferase"/>
    <property type="match status" value="1"/>
</dbReference>
<keyword evidence="10 13" id="KW-0067">ATP-binding</keyword>
<evidence type="ECO:0000256" key="3">
    <source>
        <dbReference type="ARBA" id="ARBA00009256"/>
    </source>
</evidence>
<organism evidence="14 15">
    <name type="scientific">Thalassospira profundimaris</name>
    <dbReference type="NCBI Taxonomy" id="502049"/>
    <lineage>
        <taxon>Bacteria</taxon>
        <taxon>Pseudomonadati</taxon>
        <taxon>Pseudomonadota</taxon>
        <taxon>Alphaproteobacteria</taxon>
        <taxon>Rhodospirillales</taxon>
        <taxon>Thalassospiraceae</taxon>
        <taxon>Thalassospira</taxon>
    </lineage>
</organism>
<dbReference type="HAMAP" id="MF_00158">
    <property type="entry name" value="PanC"/>
    <property type="match status" value="1"/>
</dbReference>
<feature type="binding site" evidence="13">
    <location>
        <position position="63"/>
    </location>
    <ligand>
        <name>beta-alanine</name>
        <dbReference type="ChEBI" id="CHEBI:57966"/>
    </ligand>
</feature>
<comment type="similarity">
    <text evidence="3 13">Belongs to the pantothenate synthetase family.</text>
</comment>
<dbReference type="InterPro" id="IPR014729">
    <property type="entry name" value="Rossmann-like_a/b/a_fold"/>
</dbReference>
<evidence type="ECO:0000256" key="8">
    <source>
        <dbReference type="ARBA" id="ARBA00022655"/>
    </source>
</evidence>
<reference evidence="14 15" key="1">
    <citation type="submission" date="2014-07" db="EMBL/GenBank/DDBJ databases">
        <title>Draft genome sequence of Thalassospira profundimaris R8-17.</title>
        <authorList>
            <person name="Lai Q."/>
            <person name="Shao Z."/>
        </authorList>
    </citation>
    <scope>NUCLEOTIDE SEQUENCE [LARGE SCALE GENOMIC DNA]</scope>
    <source>
        <strain evidence="14 15">R8-17</strain>
    </source>
</reference>
<dbReference type="NCBIfam" id="TIGR00125">
    <property type="entry name" value="cyt_tran_rel"/>
    <property type="match status" value="1"/>
</dbReference>
<dbReference type="InterPro" id="IPR042176">
    <property type="entry name" value="Pantoate_ligase_C"/>
</dbReference>
<dbReference type="Gene3D" id="3.30.1300.10">
    <property type="entry name" value="Pantoate-beta-alanine ligase, C-terminal domain"/>
    <property type="match status" value="1"/>
</dbReference>
<proteinExistence type="inferred from homology"/>
<keyword evidence="8 13" id="KW-0566">Pantothenate biosynthesis</keyword>
<dbReference type="GO" id="GO:0004592">
    <property type="term" value="F:pantoate-beta-alanine ligase activity"/>
    <property type="evidence" value="ECO:0007669"/>
    <property type="project" value="UniProtKB-UniRule"/>
</dbReference>
<evidence type="ECO:0000256" key="11">
    <source>
        <dbReference type="ARBA" id="ARBA00048258"/>
    </source>
</evidence>
<comment type="pathway">
    <text evidence="2 13">Cofactor biosynthesis; (R)-pantothenate biosynthesis; (R)-pantothenate from (R)-pantoate and beta-alanine: step 1/1.</text>
</comment>
<comment type="function">
    <text evidence="12 13">Catalyzes the condensation of pantoate with beta-alanine in an ATP-dependent reaction via a pantoyl-adenylate intermediate.</text>
</comment>
<dbReference type="EC" id="6.3.2.1" evidence="4 13"/>
<keyword evidence="9 13" id="KW-0547">Nucleotide-binding</keyword>
<dbReference type="RefSeq" id="WP_062955949.1">
    <property type="nucleotide sequence ID" value="NZ_JPWB01000004.1"/>
</dbReference>
<evidence type="ECO:0000256" key="13">
    <source>
        <dbReference type="HAMAP-Rule" id="MF_00158"/>
    </source>
</evidence>
<evidence type="ECO:0000256" key="12">
    <source>
        <dbReference type="ARBA" id="ARBA00055042"/>
    </source>
</evidence>
<dbReference type="GO" id="GO:0005829">
    <property type="term" value="C:cytosol"/>
    <property type="evidence" value="ECO:0007669"/>
    <property type="project" value="TreeGrafter"/>
</dbReference>
<dbReference type="GO" id="GO:0005524">
    <property type="term" value="F:ATP binding"/>
    <property type="evidence" value="ECO:0007669"/>
    <property type="project" value="UniProtKB-KW"/>
</dbReference>
<comment type="miscellaneous">
    <text evidence="13">The reaction proceeds by a bi uni uni bi ping pong mechanism.</text>
</comment>
<comment type="caution">
    <text evidence="14">The sequence shown here is derived from an EMBL/GenBank/DDBJ whole genome shotgun (WGS) entry which is preliminary data.</text>
</comment>
<keyword evidence="6 13" id="KW-0963">Cytoplasm</keyword>
<evidence type="ECO:0000256" key="5">
    <source>
        <dbReference type="ARBA" id="ARBA00014155"/>
    </source>
</evidence>
<dbReference type="InterPro" id="IPR003721">
    <property type="entry name" value="Pantoate_ligase"/>
</dbReference>
<dbReference type="EMBL" id="JPWB01000004">
    <property type="protein sequence ID" value="RCK22166.1"/>
    <property type="molecule type" value="Genomic_DNA"/>
</dbReference>
<dbReference type="FunFam" id="3.40.50.620:FF:000114">
    <property type="entry name" value="Pantothenate synthetase"/>
    <property type="match status" value="1"/>
</dbReference>
<feature type="binding site" evidence="13">
    <location>
        <begin position="187"/>
        <end position="190"/>
    </location>
    <ligand>
        <name>ATP</name>
        <dbReference type="ChEBI" id="CHEBI:30616"/>
    </ligand>
</feature>
<protein>
    <recommendedName>
        <fullName evidence="5 13">Pantothenate synthetase</fullName>
        <shortName evidence="13">PS</shortName>
        <ecNumber evidence="4 13">6.3.2.1</ecNumber>
    </recommendedName>
    <alternativeName>
        <fullName evidence="13">Pantoate--beta-alanine ligase</fullName>
    </alternativeName>
    <alternativeName>
        <fullName evidence="13">Pantoate-activating enzyme</fullName>
    </alternativeName>
</protein>
<feature type="binding site" evidence="13">
    <location>
        <position position="156"/>
    </location>
    <ligand>
        <name>(R)-pantoate</name>
        <dbReference type="ChEBI" id="CHEBI:15980"/>
    </ligand>
</feature>
<dbReference type="Proteomes" id="UP000253061">
    <property type="component" value="Unassembled WGS sequence"/>
</dbReference>
<evidence type="ECO:0000256" key="6">
    <source>
        <dbReference type="ARBA" id="ARBA00022490"/>
    </source>
</evidence>
<evidence type="ECO:0000256" key="4">
    <source>
        <dbReference type="ARBA" id="ARBA00012219"/>
    </source>
</evidence>
<feature type="binding site" evidence="13">
    <location>
        <begin position="150"/>
        <end position="153"/>
    </location>
    <ligand>
        <name>ATP</name>
        <dbReference type="ChEBI" id="CHEBI:30616"/>
    </ligand>
</feature>
<feature type="binding site" evidence="13">
    <location>
        <begin position="32"/>
        <end position="39"/>
    </location>
    <ligand>
        <name>ATP</name>
        <dbReference type="ChEBI" id="CHEBI:30616"/>
    </ligand>
</feature>
<evidence type="ECO:0000313" key="15">
    <source>
        <dbReference type="Proteomes" id="UP000253061"/>
    </source>
</evidence>
<evidence type="ECO:0000256" key="9">
    <source>
        <dbReference type="ARBA" id="ARBA00022741"/>
    </source>
</evidence>
<dbReference type="Gene3D" id="3.40.50.620">
    <property type="entry name" value="HUPs"/>
    <property type="match status" value="1"/>
</dbReference>
<evidence type="ECO:0000256" key="7">
    <source>
        <dbReference type="ARBA" id="ARBA00022598"/>
    </source>
</evidence>
<gene>
    <name evidence="13" type="primary">panC</name>
    <name evidence="14" type="ORF">TH6_10845</name>
</gene>
<feature type="binding site" evidence="13">
    <location>
        <position position="63"/>
    </location>
    <ligand>
        <name>(R)-pantoate</name>
        <dbReference type="ChEBI" id="CHEBI:15980"/>
    </ligand>
</feature>
<comment type="catalytic activity">
    <reaction evidence="11 13">
        <text>(R)-pantoate + beta-alanine + ATP = (R)-pantothenate + AMP + diphosphate + H(+)</text>
        <dbReference type="Rhea" id="RHEA:10912"/>
        <dbReference type="ChEBI" id="CHEBI:15378"/>
        <dbReference type="ChEBI" id="CHEBI:15980"/>
        <dbReference type="ChEBI" id="CHEBI:29032"/>
        <dbReference type="ChEBI" id="CHEBI:30616"/>
        <dbReference type="ChEBI" id="CHEBI:33019"/>
        <dbReference type="ChEBI" id="CHEBI:57966"/>
        <dbReference type="ChEBI" id="CHEBI:456215"/>
        <dbReference type="EC" id="6.3.2.1"/>
    </reaction>
</comment>
<evidence type="ECO:0000256" key="10">
    <source>
        <dbReference type="ARBA" id="ARBA00022840"/>
    </source>
</evidence>
<name>A0A367VAA8_9PROT</name>
<dbReference type="PANTHER" id="PTHR21299">
    <property type="entry name" value="CYTIDYLATE KINASE/PANTOATE-BETA-ALANINE LIGASE"/>
    <property type="match status" value="1"/>
</dbReference>
<evidence type="ECO:0000256" key="2">
    <source>
        <dbReference type="ARBA" id="ARBA00004990"/>
    </source>
</evidence>
<feature type="binding site" evidence="13">
    <location>
        <position position="179"/>
    </location>
    <ligand>
        <name>ATP</name>
        <dbReference type="ChEBI" id="CHEBI:30616"/>
    </ligand>
</feature>
<dbReference type="Pfam" id="PF02569">
    <property type="entry name" value="Pantoate_ligase"/>
    <property type="match status" value="1"/>
</dbReference>
<evidence type="ECO:0000256" key="1">
    <source>
        <dbReference type="ARBA" id="ARBA00004496"/>
    </source>
</evidence>
<comment type="subunit">
    <text evidence="13">Homodimer.</text>
</comment>
<dbReference type="PANTHER" id="PTHR21299:SF1">
    <property type="entry name" value="PANTOATE--BETA-ALANINE LIGASE"/>
    <property type="match status" value="1"/>
</dbReference>
<comment type="subcellular location">
    <subcellularLocation>
        <location evidence="1 13">Cytoplasm</location>
    </subcellularLocation>
</comment>
<dbReference type="GO" id="GO:0015940">
    <property type="term" value="P:pantothenate biosynthetic process"/>
    <property type="evidence" value="ECO:0007669"/>
    <property type="project" value="UniProtKB-UniRule"/>
</dbReference>
<accession>A0A367VAA8</accession>
<dbReference type="AlphaFoldDB" id="A0A367VAA8"/>
<feature type="active site" description="Proton donor" evidence="13">
    <location>
        <position position="39"/>
    </location>
</feature>
<dbReference type="NCBIfam" id="TIGR00018">
    <property type="entry name" value="panC"/>
    <property type="match status" value="1"/>
</dbReference>
<dbReference type="CDD" id="cd00560">
    <property type="entry name" value="PanC"/>
    <property type="match status" value="1"/>
</dbReference>
<dbReference type="UniPathway" id="UPA00028">
    <property type="reaction ID" value="UER00005"/>
</dbReference>